<evidence type="ECO:0000259" key="5">
    <source>
        <dbReference type="Pfam" id="PF03636"/>
    </source>
</evidence>
<dbReference type="SUPFAM" id="SSF48208">
    <property type="entry name" value="Six-hairpin glycosidases"/>
    <property type="match status" value="1"/>
</dbReference>
<evidence type="ECO:0000313" key="6">
    <source>
        <dbReference type="EMBL" id="TFD81586.1"/>
    </source>
</evidence>
<dbReference type="InterPro" id="IPR023214">
    <property type="entry name" value="HAD_sf"/>
</dbReference>
<dbReference type="Pfam" id="PF00702">
    <property type="entry name" value="Hydrolase"/>
    <property type="match status" value="1"/>
</dbReference>
<accession>A0A4R9BDA1</accession>
<dbReference type="InterPro" id="IPR010976">
    <property type="entry name" value="B-phosphoglucomutase_hydrolase"/>
</dbReference>
<protein>
    <submittedName>
        <fullName evidence="6">Beta-phosphoglucomutase family hydrolase</fullName>
    </submittedName>
</protein>
<dbReference type="InterPro" id="IPR037018">
    <property type="entry name" value="GH65_N"/>
</dbReference>
<dbReference type="InterPro" id="IPR023198">
    <property type="entry name" value="PGP-like_dom2"/>
</dbReference>
<dbReference type="SFLD" id="SFLDS00003">
    <property type="entry name" value="Haloacid_Dehalogenase"/>
    <property type="match status" value="1"/>
</dbReference>
<dbReference type="InterPro" id="IPR005194">
    <property type="entry name" value="Glyco_hydro_65_C"/>
</dbReference>
<keyword evidence="6" id="KW-0378">Hydrolase</keyword>
<dbReference type="InterPro" id="IPR006439">
    <property type="entry name" value="HAD-SF_hydro_IA"/>
</dbReference>
<dbReference type="InterPro" id="IPR036412">
    <property type="entry name" value="HAD-like_sf"/>
</dbReference>
<dbReference type="Gene3D" id="1.50.10.10">
    <property type="match status" value="1"/>
</dbReference>
<dbReference type="OrthoDB" id="9816160at2"/>
<reference evidence="6 7" key="1">
    <citation type="submission" date="2019-03" db="EMBL/GenBank/DDBJ databases">
        <title>Genomics of glacier-inhabiting Cryobacterium strains.</title>
        <authorList>
            <person name="Liu Q."/>
            <person name="Xin Y.-H."/>
        </authorList>
    </citation>
    <scope>NUCLEOTIDE SEQUENCE [LARGE SCALE GENOMIC DNA]</scope>
    <source>
        <strain evidence="6 7">Hh4</strain>
    </source>
</reference>
<sequence length="1087" mass="118370">MNDGDRFGNPFDAVLFDLDGVVTDTASVHATAWQELFDSVLTDPRLTGNESRLPFDRDADYRSYVDGRAREDGIVAFLASRGIELPVGLPEDPPAAWTVHGLAARKNQAFLAALARDGVRTYPGTTALLHRLRAGRVPVGLVTASMNARPILANAHLDGLFDVVIDGTAVRELALAGKPDPAMFLEAARRLGASPKRTAIVEDALAGVEAGRRGGFGLVVGIDRTGHRDQLEAAGADLVLGDVGQLDLGAARTDPWLLVYEGFDPGHEGHRETLTTLGNGYQATRGARPERSADGIHYPGSYLAGIYNRMVRTAHGNRMEEEHLVNAPNWLPLDLRIGSGPWWSADQAETGTERHELDLRAGVLTRHATLTGPGGRRLTVVQRRLVSMASPHLAALETTVTPEGWSGRISVRAGIDGAVSNTNVPGYDGAAGQHLSGPSFEETDVDTVLCEVETLRSHVRLALAVRTTVTGDATISGQTTSTAGGRHTRQFDVQLHDGRSATVAKTAATFTSRDPATATPGLGALAELARSANGVSGLLDAHRAAWGRLWDRFAVTIDADRHSQLILNLHMFHLLQTVSPHTAALDAGVPARGLNGEGYRGHVFWDELFVLPVIGLRRPDVSAALLEYRWRRLDAARDAAREAGLAGALFPWQSGSDGREETPRQLFNTRSARWMPDNSRRQRHVSLAVAFNAWQHFQVTGDREWLSSRGAEIIVEVARLFSSLADYDPDSDRFHISGVMGPDEYHDGYPDAPGEGVRDNAYTNVLVSWVCERAGDALAVLAGHSCDDLTDRLRIRPEEVSRWEHLSRRIAVPFHSNGIISQFDGFDDLVELDWARYRATYGNVGRLDLILEAEGDATNRYKLAKQADVLMLLYLLGSDATLDRLARLGYPITGADLRRTVEYYLSRTAHGSTLSRVVEAAVLSRIDRPRAWAAFREALVADLDDTQGGTTREGIHIGAMAGTTDLAVRAFAGLHTDVDSLTFTPRLPPRLHRLAFQVVYRGQRIDVSVNQERLRVHLHRCSAPPVRIGVNGRLVMLTGGESVDFALESGALAPEQECENQSNEEEVRSMGQNLLDTNGHQVVGVRS</sequence>
<comment type="caution">
    <text evidence="6">The sequence shown here is derived from an EMBL/GenBank/DDBJ whole genome shotgun (WGS) entry which is preliminary data.</text>
</comment>
<dbReference type="NCBIfam" id="TIGR02009">
    <property type="entry name" value="PGMB-YQAB-SF"/>
    <property type="match status" value="1"/>
</dbReference>
<keyword evidence="2" id="KW-0326">Glycosidase</keyword>
<dbReference type="NCBIfam" id="TIGR01509">
    <property type="entry name" value="HAD-SF-IA-v3"/>
    <property type="match status" value="1"/>
</dbReference>
<dbReference type="GO" id="GO:0004553">
    <property type="term" value="F:hydrolase activity, hydrolyzing O-glycosyl compounds"/>
    <property type="evidence" value="ECO:0007669"/>
    <property type="project" value="TreeGrafter"/>
</dbReference>
<evidence type="ECO:0000256" key="1">
    <source>
        <dbReference type="ARBA" id="ARBA00006171"/>
    </source>
</evidence>
<dbReference type="AlphaFoldDB" id="A0A4R9BDA1"/>
<evidence type="ECO:0000259" key="4">
    <source>
        <dbReference type="Pfam" id="PF03633"/>
    </source>
</evidence>
<dbReference type="PANTHER" id="PTHR11051">
    <property type="entry name" value="GLYCOSYL HYDROLASE-RELATED"/>
    <property type="match status" value="1"/>
</dbReference>
<name>A0A4R9BDA1_9MICO</name>
<dbReference type="SUPFAM" id="SSF74650">
    <property type="entry name" value="Galactose mutarotase-like"/>
    <property type="match status" value="1"/>
</dbReference>
<dbReference type="GO" id="GO:0016757">
    <property type="term" value="F:glycosyltransferase activity"/>
    <property type="evidence" value="ECO:0007669"/>
    <property type="project" value="UniProtKB-ARBA"/>
</dbReference>
<dbReference type="SFLD" id="SFLDG01129">
    <property type="entry name" value="C1.5:_HAD__Beta-PGM__Phosphata"/>
    <property type="match status" value="1"/>
</dbReference>
<proteinExistence type="inferred from homology"/>
<dbReference type="SUPFAM" id="SSF56784">
    <property type="entry name" value="HAD-like"/>
    <property type="match status" value="1"/>
</dbReference>
<feature type="domain" description="Glycoside hydrolase family 65 central catalytic" evidence="3">
    <location>
        <begin position="569"/>
        <end position="964"/>
    </location>
</feature>
<dbReference type="InterPro" id="IPR005196">
    <property type="entry name" value="Glyco_hydro_65_N"/>
</dbReference>
<dbReference type="Pfam" id="PF03633">
    <property type="entry name" value="Glyco_hydro_65C"/>
    <property type="match status" value="1"/>
</dbReference>
<dbReference type="Gene3D" id="2.70.98.40">
    <property type="entry name" value="Glycoside hydrolase, family 65, N-terminal domain"/>
    <property type="match status" value="1"/>
</dbReference>
<evidence type="ECO:0000259" key="3">
    <source>
        <dbReference type="Pfam" id="PF03632"/>
    </source>
</evidence>
<dbReference type="InterPro" id="IPR011013">
    <property type="entry name" value="Gal_mutarotase_sf_dom"/>
</dbReference>
<dbReference type="InterPro" id="IPR008928">
    <property type="entry name" value="6-hairpin_glycosidase_sf"/>
</dbReference>
<dbReference type="Gene3D" id="2.60.420.10">
    <property type="entry name" value="Maltose phosphorylase, domain 3"/>
    <property type="match status" value="1"/>
</dbReference>
<dbReference type="GO" id="GO:0030246">
    <property type="term" value="F:carbohydrate binding"/>
    <property type="evidence" value="ECO:0007669"/>
    <property type="project" value="InterPro"/>
</dbReference>
<evidence type="ECO:0000256" key="2">
    <source>
        <dbReference type="ARBA" id="ARBA00023295"/>
    </source>
</evidence>
<gene>
    <name evidence="6" type="ORF">E3T48_03265</name>
</gene>
<keyword evidence="7" id="KW-1185">Reference proteome</keyword>
<feature type="domain" description="Glycoside hydrolase family 65 C-terminal" evidence="4">
    <location>
        <begin position="976"/>
        <end position="1035"/>
    </location>
</feature>
<dbReference type="RefSeq" id="WP_134522430.1">
    <property type="nucleotide sequence ID" value="NZ_SOHH01000032.1"/>
</dbReference>
<dbReference type="EMBL" id="SOHH01000032">
    <property type="protein sequence ID" value="TFD81586.1"/>
    <property type="molecule type" value="Genomic_DNA"/>
</dbReference>
<organism evidence="6 7">
    <name type="scientific">Cryobacterium fucosi</name>
    <dbReference type="NCBI Taxonomy" id="1259157"/>
    <lineage>
        <taxon>Bacteria</taxon>
        <taxon>Bacillati</taxon>
        <taxon>Actinomycetota</taxon>
        <taxon>Actinomycetes</taxon>
        <taxon>Micrococcales</taxon>
        <taxon>Microbacteriaceae</taxon>
        <taxon>Cryobacterium</taxon>
    </lineage>
</organism>
<feature type="domain" description="Glycoside hydrolase family 65 N-terminal" evidence="5">
    <location>
        <begin position="260"/>
        <end position="513"/>
    </location>
</feature>
<dbReference type="Proteomes" id="UP000298313">
    <property type="component" value="Unassembled WGS sequence"/>
</dbReference>
<dbReference type="Pfam" id="PF03632">
    <property type="entry name" value="Glyco_hydro_65m"/>
    <property type="match status" value="1"/>
</dbReference>
<dbReference type="Pfam" id="PF03636">
    <property type="entry name" value="Glyco_hydro_65N"/>
    <property type="match status" value="1"/>
</dbReference>
<dbReference type="InterPro" id="IPR005195">
    <property type="entry name" value="Glyco_hydro_65_M"/>
</dbReference>
<evidence type="ECO:0000313" key="7">
    <source>
        <dbReference type="Proteomes" id="UP000298313"/>
    </source>
</evidence>
<dbReference type="GO" id="GO:0005975">
    <property type="term" value="P:carbohydrate metabolic process"/>
    <property type="evidence" value="ECO:0007669"/>
    <property type="project" value="InterPro"/>
</dbReference>
<dbReference type="PANTHER" id="PTHR11051:SF8">
    <property type="entry name" value="PROTEIN-GLUCOSYLGALACTOSYLHYDROXYLYSINE GLUCOSIDASE"/>
    <property type="match status" value="1"/>
</dbReference>
<dbReference type="InterPro" id="IPR012341">
    <property type="entry name" value="6hp_glycosidase-like_sf"/>
</dbReference>
<dbReference type="Gene3D" id="3.40.50.1000">
    <property type="entry name" value="HAD superfamily/HAD-like"/>
    <property type="match status" value="1"/>
</dbReference>
<dbReference type="Gene3D" id="1.10.150.240">
    <property type="entry name" value="Putative phosphatase, domain 2"/>
    <property type="match status" value="1"/>
</dbReference>
<dbReference type="FunFam" id="1.50.10.10:FF:000053">
    <property type="entry name" value="Putative glycosyl hydrolase"/>
    <property type="match status" value="1"/>
</dbReference>
<comment type="similarity">
    <text evidence="1">Belongs to the HAD-like hydrolase superfamily. CbbY/CbbZ/Gph/YieH family.</text>
</comment>